<reference evidence="11 12" key="1">
    <citation type="submission" date="2024-03" db="EMBL/GenBank/DDBJ databases">
        <title>The Acrasis kona genome and developmental transcriptomes reveal deep origins of eukaryotic multicellular pathways.</title>
        <authorList>
            <person name="Sheikh S."/>
            <person name="Fu C.-J."/>
            <person name="Brown M.W."/>
            <person name="Baldauf S.L."/>
        </authorList>
    </citation>
    <scope>NUCLEOTIDE SEQUENCE [LARGE SCALE GENOMIC DNA]</scope>
    <source>
        <strain evidence="11 12">ATCC MYA-3509</strain>
    </source>
</reference>
<dbReference type="Gene3D" id="6.10.140.1330">
    <property type="match status" value="1"/>
</dbReference>
<keyword evidence="4 9" id="KW-1133">Transmembrane helix</keyword>
<feature type="domain" description="Cation/H+ exchanger transmembrane" evidence="10">
    <location>
        <begin position="26"/>
        <end position="179"/>
    </location>
</feature>
<dbReference type="Proteomes" id="UP001431209">
    <property type="component" value="Unassembled WGS sequence"/>
</dbReference>
<evidence type="ECO:0000256" key="8">
    <source>
        <dbReference type="ARBA" id="ARBA00023201"/>
    </source>
</evidence>
<proteinExistence type="predicted"/>
<dbReference type="GO" id="GO:0015385">
    <property type="term" value="F:sodium:proton antiporter activity"/>
    <property type="evidence" value="ECO:0007669"/>
    <property type="project" value="InterPro"/>
</dbReference>
<accession>A0AAW2Z1E4</accession>
<keyword evidence="6" id="KW-0406">Ion transport</keyword>
<dbReference type="InterPro" id="IPR018422">
    <property type="entry name" value="Cation/H_exchanger_CPA1"/>
</dbReference>
<dbReference type="PANTHER" id="PTHR10110">
    <property type="entry name" value="SODIUM/HYDROGEN EXCHANGER"/>
    <property type="match status" value="1"/>
</dbReference>
<keyword evidence="2" id="KW-0813">Transport</keyword>
<feature type="transmembrane region" description="Helical" evidence="9">
    <location>
        <begin position="101"/>
        <end position="125"/>
    </location>
</feature>
<keyword evidence="5" id="KW-0915">Sodium</keyword>
<evidence type="ECO:0000256" key="1">
    <source>
        <dbReference type="ARBA" id="ARBA00004141"/>
    </source>
</evidence>
<dbReference type="GO" id="GO:0015386">
    <property type="term" value="F:potassium:proton antiporter activity"/>
    <property type="evidence" value="ECO:0007669"/>
    <property type="project" value="TreeGrafter"/>
</dbReference>
<comment type="subcellular location">
    <subcellularLocation>
        <location evidence="1">Membrane</location>
        <topology evidence="1">Multi-pass membrane protein</topology>
    </subcellularLocation>
</comment>
<dbReference type="GO" id="GO:0098719">
    <property type="term" value="P:sodium ion import across plasma membrane"/>
    <property type="evidence" value="ECO:0007669"/>
    <property type="project" value="TreeGrafter"/>
</dbReference>
<evidence type="ECO:0000313" key="12">
    <source>
        <dbReference type="Proteomes" id="UP001431209"/>
    </source>
</evidence>
<evidence type="ECO:0000313" key="11">
    <source>
        <dbReference type="EMBL" id="KAL0482601.1"/>
    </source>
</evidence>
<feature type="transmembrane region" description="Helical" evidence="9">
    <location>
        <begin position="137"/>
        <end position="156"/>
    </location>
</feature>
<dbReference type="InterPro" id="IPR006153">
    <property type="entry name" value="Cation/H_exchanger_TM"/>
</dbReference>
<keyword evidence="3 9" id="KW-0812">Transmembrane</keyword>
<feature type="transmembrane region" description="Helical" evidence="9">
    <location>
        <begin position="42"/>
        <end position="60"/>
    </location>
</feature>
<dbReference type="EMBL" id="JAOPGA020000876">
    <property type="protein sequence ID" value="KAL0482601.1"/>
    <property type="molecule type" value="Genomic_DNA"/>
</dbReference>
<dbReference type="PRINTS" id="PR01084">
    <property type="entry name" value="NAHEXCHNGR"/>
</dbReference>
<comment type="caution">
    <text evidence="11">The sequence shown here is derived from an EMBL/GenBank/DDBJ whole genome shotgun (WGS) entry which is preliminary data.</text>
</comment>
<keyword evidence="7 9" id="KW-0472">Membrane</keyword>
<dbReference type="InterPro" id="IPR004709">
    <property type="entry name" value="NaH_exchanger"/>
</dbReference>
<organism evidence="11 12">
    <name type="scientific">Acrasis kona</name>
    <dbReference type="NCBI Taxonomy" id="1008807"/>
    <lineage>
        <taxon>Eukaryota</taxon>
        <taxon>Discoba</taxon>
        <taxon>Heterolobosea</taxon>
        <taxon>Tetramitia</taxon>
        <taxon>Eutetramitia</taxon>
        <taxon>Acrasidae</taxon>
        <taxon>Acrasis</taxon>
    </lineage>
</organism>
<sequence>MIESEEEPPRWKSALSLVLIGSLIVLVFLIGKIVHRVRLLRLFVTESGLLLFIGFIVGLINHLTGNNFGDFLQFNTFLFDFIIIPIIIFESGYSLKKKVLYAVLGTLISALFIGFMLFVFAKYAGVDSVDVKTPIEALIFGSIISAIDPVASLAILSDVFGVKYKSDAPRLYTVIFGESCDYGNCYWLNFRFVL</sequence>
<name>A0AAW2Z1E4_9EUKA</name>
<dbReference type="GO" id="GO:0051453">
    <property type="term" value="P:regulation of intracellular pH"/>
    <property type="evidence" value="ECO:0007669"/>
    <property type="project" value="TreeGrafter"/>
</dbReference>
<evidence type="ECO:0000256" key="5">
    <source>
        <dbReference type="ARBA" id="ARBA00023053"/>
    </source>
</evidence>
<gene>
    <name evidence="11" type="ORF">AKO1_014318</name>
</gene>
<evidence type="ECO:0000256" key="7">
    <source>
        <dbReference type="ARBA" id="ARBA00023136"/>
    </source>
</evidence>
<keyword evidence="8" id="KW-0739">Sodium transport</keyword>
<feature type="transmembrane region" description="Helical" evidence="9">
    <location>
        <begin position="72"/>
        <end position="89"/>
    </location>
</feature>
<evidence type="ECO:0000256" key="9">
    <source>
        <dbReference type="SAM" id="Phobius"/>
    </source>
</evidence>
<dbReference type="Pfam" id="PF00999">
    <property type="entry name" value="Na_H_Exchanger"/>
    <property type="match status" value="1"/>
</dbReference>
<dbReference type="PANTHER" id="PTHR10110:SF187">
    <property type="entry name" value="SODIUM_HYDROGEN EXCHANGER"/>
    <property type="match status" value="1"/>
</dbReference>
<feature type="transmembrane region" description="Helical" evidence="9">
    <location>
        <begin position="13"/>
        <end position="30"/>
    </location>
</feature>
<dbReference type="AlphaFoldDB" id="A0AAW2Z1E4"/>
<evidence type="ECO:0000256" key="6">
    <source>
        <dbReference type="ARBA" id="ARBA00023065"/>
    </source>
</evidence>
<evidence type="ECO:0000259" key="10">
    <source>
        <dbReference type="Pfam" id="PF00999"/>
    </source>
</evidence>
<dbReference type="GO" id="GO:0005886">
    <property type="term" value="C:plasma membrane"/>
    <property type="evidence" value="ECO:0007669"/>
    <property type="project" value="TreeGrafter"/>
</dbReference>
<protein>
    <submittedName>
        <fullName evidence="11">Endosomal/prevacuolar sodium/hydrogen exchanger</fullName>
    </submittedName>
</protein>
<keyword evidence="12" id="KW-1185">Reference proteome</keyword>
<evidence type="ECO:0000256" key="3">
    <source>
        <dbReference type="ARBA" id="ARBA00022692"/>
    </source>
</evidence>
<evidence type="ECO:0000256" key="2">
    <source>
        <dbReference type="ARBA" id="ARBA00022448"/>
    </source>
</evidence>
<evidence type="ECO:0000256" key="4">
    <source>
        <dbReference type="ARBA" id="ARBA00022989"/>
    </source>
</evidence>